<proteinExistence type="predicted"/>
<dbReference type="Proteomes" id="UP000461162">
    <property type="component" value="Unassembled WGS sequence"/>
</dbReference>
<dbReference type="RefSeq" id="WP_155932240.1">
    <property type="nucleotide sequence ID" value="NZ_WODC01000001.1"/>
</dbReference>
<evidence type="ECO:0000313" key="3">
    <source>
        <dbReference type="Proteomes" id="UP000461162"/>
    </source>
</evidence>
<comment type="caution">
    <text evidence="2">The sequence shown here is derived from an EMBL/GenBank/DDBJ whole genome shotgun (WGS) entry which is preliminary data.</text>
</comment>
<feature type="region of interest" description="Disordered" evidence="1">
    <location>
        <begin position="1"/>
        <end position="28"/>
    </location>
</feature>
<sequence>MDYSNQAQYGPAAGAAEPQGAQPQPGGLYQFQPGVGFVPVQGQPAQAQAAGMEGQAAGAQAAGQSMGTQGMGSQTMGGSAAFSQGMYGQGMPEGAQPKFDQNKLGQMYGVMTDVMNGEAEPTKLLGLLDGTGGEFWKGALVGAAAVVLLNNDAVKGALAGLAASAGSMFREADPEGEQVTVGSK</sequence>
<accession>A0A7K1KKV8</accession>
<dbReference type="EMBL" id="WODC01000001">
    <property type="protein sequence ID" value="MUM76647.1"/>
    <property type="molecule type" value="Genomic_DNA"/>
</dbReference>
<evidence type="ECO:0000256" key="1">
    <source>
        <dbReference type="SAM" id="MobiDB-lite"/>
    </source>
</evidence>
<feature type="compositionally biased region" description="Low complexity" evidence="1">
    <location>
        <begin position="1"/>
        <end position="27"/>
    </location>
</feature>
<organism evidence="2 3">
    <name type="scientific">Pseudodesulfovibrio alkaliphilus</name>
    <dbReference type="NCBI Taxonomy" id="2661613"/>
    <lineage>
        <taxon>Bacteria</taxon>
        <taxon>Pseudomonadati</taxon>
        <taxon>Thermodesulfobacteriota</taxon>
        <taxon>Desulfovibrionia</taxon>
        <taxon>Desulfovibrionales</taxon>
        <taxon>Desulfovibrionaceae</taxon>
    </lineage>
</organism>
<name>A0A7K1KKV8_9BACT</name>
<protein>
    <submittedName>
        <fullName evidence="2">Uncharacterized protein</fullName>
    </submittedName>
</protein>
<evidence type="ECO:0000313" key="2">
    <source>
        <dbReference type="EMBL" id="MUM76647.1"/>
    </source>
</evidence>
<gene>
    <name evidence="2" type="ORF">GKC30_03250</name>
</gene>
<reference evidence="2 3" key="1">
    <citation type="submission" date="2019-11" db="EMBL/GenBank/DDBJ databases">
        <title>Pseudodesulfovibrio alkaliphilus, sp. nov., an alkaliphilic sulfate-reducing bacteria from mud volcano of Taman peninsula, Russia.</title>
        <authorList>
            <person name="Frolova A."/>
            <person name="Merkel A.Y."/>
            <person name="Slobodkin A.I."/>
        </authorList>
    </citation>
    <scope>NUCLEOTIDE SEQUENCE [LARGE SCALE GENOMIC DNA]</scope>
    <source>
        <strain evidence="2 3">F-1</strain>
    </source>
</reference>
<keyword evidence="3" id="KW-1185">Reference proteome</keyword>
<dbReference type="AlphaFoldDB" id="A0A7K1KKV8"/>